<feature type="domain" description="GIY-YIG catalytic" evidence="1">
    <location>
        <begin position="34"/>
        <end position="181"/>
    </location>
</feature>
<evidence type="ECO:0000259" key="1">
    <source>
        <dbReference type="Pfam" id="PF20815"/>
    </source>
</evidence>
<gene>
    <name evidence="2" type="ORF">RDT67_13605</name>
</gene>
<reference evidence="2" key="1">
    <citation type="submission" date="2023-08" db="EMBL/GenBank/DDBJ databases">
        <title>The Comparative Genomic Analysis of Yersiniaceae from Polar Regions.</title>
        <authorList>
            <person name="Goncharov A."/>
            <person name="Aslanov B."/>
            <person name="Kolodzhieva V."/>
            <person name="Azarov D."/>
            <person name="Mochov A."/>
            <person name="Lebedeva E."/>
        </authorList>
    </citation>
    <scope>NUCLEOTIDE SEQUENCE</scope>
    <source>
        <strain evidence="2">Vf</strain>
    </source>
</reference>
<name>A0AAJ2D9U7_SERFO</name>
<dbReference type="Proteomes" id="UP001224622">
    <property type="component" value="Unassembled WGS sequence"/>
</dbReference>
<dbReference type="RefSeq" id="WP_309047651.1">
    <property type="nucleotide sequence ID" value="NZ_JAVIGA010000013.1"/>
</dbReference>
<organism evidence="2 3">
    <name type="scientific">Serratia fonticola</name>
    <dbReference type="NCBI Taxonomy" id="47917"/>
    <lineage>
        <taxon>Bacteria</taxon>
        <taxon>Pseudomonadati</taxon>
        <taxon>Pseudomonadota</taxon>
        <taxon>Gammaproteobacteria</taxon>
        <taxon>Enterobacterales</taxon>
        <taxon>Yersiniaceae</taxon>
        <taxon>Serratia</taxon>
    </lineage>
</organism>
<accession>A0AAJ2D9U7</accession>
<dbReference type="InterPro" id="IPR049311">
    <property type="entry name" value="GIY_YIG_cat"/>
</dbReference>
<protein>
    <recommendedName>
        <fullName evidence="1">GIY-YIG catalytic domain-containing protein</fullName>
    </recommendedName>
</protein>
<dbReference type="Pfam" id="PF20815">
    <property type="entry name" value="GIY_YIG_2"/>
    <property type="match status" value="1"/>
</dbReference>
<evidence type="ECO:0000313" key="3">
    <source>
        <dbReference type="Proteomes" id="UP001224622"/>
    </source>
</evidence>
<evidence type="ECO:0000313" key="2">
    <source>
        <dbReference type="EMBL" id="MDQ9127464.1"/>
    </source>
</evidence>
<comment type="caution">
    <text evidence="2">The sequence shown here is derived from an EMBL/GenBank/DDBJ whole genome shotgun (WGS) entry which is preliminary data.</text>
</comment>
<dbReference type="EMBL" id="JAVIGA010000013">
    <property type="protein sequence ID" value="MDQ9127464.1"/>
    <property type="molecule type" value="Genomic_DNA"/>
</dbReference>
<sequence>MPIQKNNAFDFYPEKIWSRDEVMTPPSLVPAVSGIYFWWFKSLPSIVPLDNCITLNDHTLLYVGISPDKKGKPNSRANLKTRIKTHYCGNAEGSTLRRTLGVLLSSESNFPLRRVGSGSRTTFTHLGEQWLDIWMAENAKVHWIPHDEPWVLEESLMSSYSLPLNIQGNSHAFKTLLSAMRSKAMAEAKVMPIANETGLSRRKKVLLI</sequence>
<dbReference type="AlphaFoldDB" id="A0AAJ2D9U7"/>
<proteinExistence type="predicted"/>